<keyword evidence="5" id="KW-1185">Reference proteome</keyword>
<sequence>MEPIQDHHHEIDLEEVDEDDLELDLEGVGEEGESFGDDDDEDLKPQIQIQLQLQSAPLQPLSNLPQTITNPSQSSSSLEKKPSLFQRLWTDEDEIELLQGFLDYTIQRGYTNSSYHHDTGPFYDQIKNKLQLDFNKNQLVEKLRRLKKKFRNAMKRVDNGKDLIFKSPHDQAAFEISRKIWSGSVVGVEDEDVQMNPSEIDNNGGVGVVEKSRGVRKRLRKVAFEENVSHRGANVNVLECTPVSSSVSNVIEDTVKSCLSPLFKELLSSVVNVPCNLRGLGLGLGGGMGFNLGENLGMNLMSNGEVLDEKWRQQQILELEVYAKRMELVQDQIKLALEELRLPGS</sequence>
<evidence type="ECO:0000256" key="1">
    <source>
        <dbReference type="ARBA" id="ARBA00010820"/>
    </source>
</evidence>
<dbReference type="GO" id="GO:0006355">
    <property type="term" value="P:regulation of DNA-templated transcription"/>
    <property type="evidence" value="ECO:0007669"/>
    <property type="project" value="InterPro"/>
</dbReference>
<feature type="compositionally biased region" description="Low complexity" evidence="2">
    <location>
        <begin position="61"/>
        <end position="77"/>
    </location>
</feature>
<reference evidence="4 5" key="1">
    <citation type="journal article" date="2020" name="IScience">
        <title>Genome Sequencing of the Endangered Kingdonia uniflora (Circaeasteraceae, Ranunculales) Reveals Potential Mechanisms of Evolutionary Specialization.</title>
        <authorList>
            <person name="Sun Y."/>
            <person name="Deng T."/>
            <person name="Zhang A."/>
            <person name="Moore M.J."/>
            <person name="Landis J.B."/>
            <person name="Lin N."/>
            <person name="Zhang H."/>
            <person name="Zhang X."/>
            <person name="Huang J."/>
            <person name="Zhang X."/>
            <person name="Sun H."/>
            <person name="Wang H."/>
        </authorList>
    </citation>
    <scope>NUCLEOTIDE SEQUENCE [LARGE SCALE GENOMIC DNA]</scope>
    <source>
        <strain evidence="4">TB1705</strain>
        <tissue evidence="4">Leaf</tissue>
    </source>
</reference>
<evidence type="ECO:0000313" key="5">
    <source>
        <dbReference type="Proteomes" id="UP000541444"/>
    </source>
</evidence>
<dbReference type="Proteomes" id="UP000541444">
    <property type="component" value="Unassembled WGS sequence"/>
</dbReference>
<feature type="region of interest" description="Disordered" evidence="2">
    <location>
        <begin position="61"/>
        <end position="80"/>
    </location>
</feature>
<dbReference type="OrthoDB" id="669440at2759"/>
<dbReference type="PANTHER" id="PTHR31662:SF1">
    <property type="entry name" value="OS01G0249900 PROTEIN"/>
    <property type="match status" value="1"/>
</dbReference>
<dbReference type="AlphaFoldDB" id="A0A7J7NJP6"/>
<feature type="compositionally biased region" description="Acidic residues" evidence="2">
    <location>
        <begin position="12"/>
        <end position="42"/>
    </location>
</feature>
<evidence type="ECO:0000259" key="3">
    <source>
        <dbReference type="Pfam" id="PF04504"/>
    </source>
</evidence>
<accession>A0A7J7NJP6</accession>
<feature type="region of interest" description="Disordered" evidence="2">
    <location>
        <begin position="1"/>
        <end position="45"/>
    </location>
</feature>
<feature type="domain" description="Glabrous enhancer-binding protein-like DBD" evidence="3">
    <location>
        <begin position="85"/>
        <end position="182"/>
    </location>
</feature>
<dbReference type="GO" id="GO:0005634">
    <property type="term" value="C:nucleus"/>
    <property type="evidence" value="ECO:0007669"/>
    <property type="project" value="TreeGrafter"/>
</dbReference>
<protein>
    <recommendedName>
        <fullName evidence="3">Glabrous enhancer-binding protein-like DBD domain-containing protein</fullName>
    </recommendedName>
</protein>
<proteinExistence type="inferred from homology"/>
<dbReference type="InterPro" id="IPR007592">
    <property type="entry name" value="GEBP"/>
</dbReference>
<comment type="caution">
    <text evidence="4">The sequence shown here is derived from an EMBL/GenBank/DDBJ whole genome shotgun (WGS) entry which is preliminary data.</text>
</comment>
<dbReference type="InterPro" id="IPR053932">
    <property type="entry name" value="GeBP-like_DBD"/>
</dbReference>
<feature type="compositionally biased region" description="Basic and acidic residues" evidence="2">
    <location>
        <begin position="1"/>
        <end position="11"/>
    </location>
</feature>
<evidence type="ECO:0000256" key="2">
    <source>
        <dbReference type="SAM" id="MobiDB-lite"/>
    </source>
</evidence>
<dbReference type="PANTHER" id="PTHR31662">
    <property type="entry name" value="BNAANNG10740D PROTEIN-RELATED"/>
    <property type="match status" value="1"/>
</dbReference>
<name>A0A7J7NJP6_9MAGN</name>
<organism evidence="4 5">
    <name type="scientific">Kingdonia uniflora</name>
    <dbReference type="NCBI Taxonomy" id="39325"/>
    <lineage>
        <taxon>Eukaryota</taxon>
        <taxon>Viridiplantae</taxon>
        <taxon>Streptophyta</taxon>
        <taxon>Embryophyta</taxon>
        <taxon>Tracheophyta</taxon>
        <taxon>Spermatophyta</taxon>
        <taxon>Magnoliopsida</taxon>
        <taxon>Ranunculales</taxon>
        <taxon>Circaeasteraceae</taxon>
        <taxon>Kingdonia</taxon>
    </lineage>
</organism>
<dbReference type="EMBL" id="JACGCM010000764">
    <property type="protein sequence ID" value="KAF6167220.1"/>
    <property type="molecule type" value="Genomic_DNA"/>
</dbReference>
<gene>
    <name evidence="4" type="ORF">GIB67_029858</name>
</gene>
<comment type="similarity">
    <text evidence="1">Belongs to the GeBP family.</text>
</comment>
<evidence type="ECO:0000313" key="4">
    <source>
        <dbReference type="EMBL" id="KAF6167220.1"/>
    </source>
</evidence>
<dbReference type="Pfam" id="PF04504">
    <property type="entry name" value="GeBP-like_DBD"/>
    <property type="match status" value="1"/>
</dbReference>